<dbReference type="AlphaFoldDB" id="A0A1X7TXP5"/>
<evidence type="ECO:0000313" key="2">
    <source>
        <dbReference type="EnsemblMetazoa" id="Aqu2.1.20018_001"/>
    </source>
</evidence>
<dbReference type="Gene3D" id="3.90.70.80">
    <property type="match status" value="1"/>
</dbReference>
<accession>A0A1X7TXP5</accession>
<reference evidence="2" key="1">
    <citation type="submission" date="2017-05" db="UniProtKB">
        <authorList>
            <consortium name="EnsemblMetazoa"/>
        </authorList>
    </citation>
    <scope>IDENTIFICATION</scope>
</reference>
<evidence type="ECO:0000259" key="1">
    <source>
        <dbReference type="PROSITE" id="PS50802"/>
    </source>
</evidence>
<name>A0A1X7TXP5_AMPQE</name>
<dbReference type="PROSITE" id="PS50802">
    <property type="entry name" value="OTU"/>
    <property type="match status" value="1"/>
</dbReference>
<proteinExistence type="predicted"/>
<feature type="domain" description="OTU" evidence="1">
    <location>
        <begin position="78"/>
        <end position="149"/>
    </location>
</feature>
<sequence>MIKPSVLQVIQKKMMSFLLMKSLPNPDVVRRTQWHYVYYPGNEEYQRWCEIFNLKFVTAARILPGRPTTPLSDERVSNSTLDVPGDGSCLFYALSHLITGSLSQHHELRKAIVSNMPNFEQMFNSTLIATRYSSIYDYINKSNMYRNSV</sequence>
<dbReference type="EnsemblMetazoa" id="Aqu2.1.20018_001">
    <property type="protein sequence ID" value="Aqu2.1.20018_001"/>
    <property type="gene ID" value="Aqu2.1.20018"/>
</dbReference>
<organism evidence="2">
    <name type="scientific">Amphimedon queenslandica</name>
    <name type="common">Sponge</name>
    <dbReference type="NCBI Taxonomy" id="400682"/>
    <lineage>
        <taxon>Eukaryota</taxon>
        <taxon>Metazoa</taxon>
        <taxon>Porifera</taxon>
        <taxon>Demospongiae</taxon>
        <taxon>Heteroscleromorpha</taxon>
        <taxon>Haplosclerida</taxon>
        <taxon>Niphatidae</taxon>
        <taxon>Amphimedon</taxon>
    </lineage>
</organism>
<dbReference type="InParanoid" id="A0A1X7TXP5"/>
<protein>
    <recommendedName>
        <fullName evidence="1">OTU domain-containing protein</fullName>
    </recommendedName>
</protein>
<dbReference type="InterPro" id="IPR003323">
    <property type="entry name" value="OTU_dom"/>
</dbReference>